<organism evidence="1 2">
    <name type="scientific">Candidatus Termititenax persephonae</name>
    <dbReference type="NCBI Taxonomy" id="2218525"/>
    <lineage>
        <taxon>Bacteria</taxon>
        <taxon>Bacillati</taxon>
        <taxon>Candidatus Margulisiibacteriota</taxon>
        <taxon>Candidatus Termititenacia</taxon>
        <taxon>Candidatus Termititenacales</taxon>
        <taxon>Candidatus Termititenacaceae</taxon>
        <taxon>Candidatus Termititenax</taxon>
    </lineage>
</organism>
<dbReference type="EMBL" id="BGZO01000013">
    <property type="protein sequence ID" value="GBR75996.1"/>
    <property type="molecule type" value="Genomic_DNA"/>
</dbReference>
<comment type="caution">
    <text evidence="1">The sequence shown here is derived from an EMBL/GenBank/DDBJ whole genome shotgun (WGS) entry which is preliminary data.</text>
</comment>
<name>A0A388TGS0_9BACT</name>
<dbReference type="AlphaFoldDB" id="A0A388TGS0"/>
<dbReference type="Proteomes" id="UP000275925">
    <property type="component" value="Unassembled WGS sequence"/>
</dbReference>
<sequence length="60" mass="6799">METVKEVMSRKETAGYLGICLNTLAYLPIPQIRIGRSVKYRKLDINTWLEARAKEGAAQC</sequence>
<protein>
    <submittedName>
        <fullName evidence="1">Helix-turn-helix MerR-family like proteins</fullName>
    </submittedName>
</protein>
<gene>
    <name evidence="1" type="ORF">NO2_0615</name>
</gene>
<evidence type="ECO:0000313" key="2">
    <source>
        <dbReference type="Proteomes" id="UP000275925"/>
    </source>
</evidence>
<reference evidence="1 2" key="1">
    <citation type="journal article" date="2019" name="ISME J.">
        <title>Genome analyses of uncultured TG2/ZB3 bacteria in 'Margulisbacteria' specifically attached to ectosymbiotic spirochetes of protists in the termite gut.</title>
        <authorList>
            <person name="Utami Y.D."/>
            <person name="Kuwahara H."/>
            <person name="Igai K."/>
            <person name="Murakami T."/>
            <person name="Sugaya K."/>
            <person name="Morikawa T."/>
            <person name="Nagura Y."/>
            <person name="Yuki M."/>
            <person name="Deevong P."/>
            <person name="Inoue T."/>
            <person name="Kihara K."/>
            <person name="Lo N."/>
            <person name="Yamada A."/>
            <person name="Ohkuma M."/>
            <person name="Hongoh Y."/>
        </authorList>
    </citation>
    <scope>NUCLEOTIDE SEQUENCE [LARGE SCALE GENOMIC DNA]</scope>
    <source>
        <strain evidence="1">NkOx7-02</strain>
    </source>
</reference>
<evidence type="ECO:0000313" key="1">
    <source>
        <dbReference type="EMBL" id="GBR75996.1"/>
    </source>
</evidence>
<proteinExistence type="predicted"/>
<accession>A0A388TGS0</accession>
<keyword evidence="2" id="KW-1185">Reference proteome</keyword>